<dbReference type="Gene3D" id="1.10.10.10">
    <property type="entry name" value="Winged helix-like DNA-binding domain superfamily/Winged helix DNA-binding domain"/>
    <property type="match status" value="1"/>
</dbReference>
<comment type="caution">
    <text evidence="6">The sequence shown here is derived from an EMBL/GenBank/DDBJ whole genome shotgun (WGS) entry which is preliminary data.</text>
</comment>
<dbReference type="SUPFAM" id="SSF46785">
    <property type="entry name" value="Winged helix' DNA-binding domain"/>
    <property type="match status" value="1"/>
</dbReference>
<accession>A0ABM9YMR9</accession>
<organism evidence="6 7">
    <name type="scientific">Acinetobacter radioresistens SK82</name>
    <dbReference type="NCBI Taxonomy" id="596318"/>
    <lineage>
        <taxon>Bacteria</taxon>
        <taxon>Pseudomonadati</taxon>
        <taxon>Pseudomonadota</taxon>
        <taxon>Gammaproteobacteria</taxon>
        <taxon>Moraxellales</taxon>
        <taxon>Moraxellaceae</taxon>
        <taxon>Acinetobacter</taxon>
    </lineage>
</organism>
<sequence>MNFSSENIELFLAVLDAGSFSAAARNLRRVPSAVSMGIANLEAELGLTLFERTPRKVIPTATALALVPQARMISEQLKQMTKHACELSLGLENILKIGVVSDVNNRKLLLAIQKIASKYPLLHIEVITAPQDDILHMLYAEQISICLASSGQNIKIQEYLQLVTTETVVATISANHDLVHTNKDAIFIEDLINVRQILVASTELDITDLRPVIGASYWRTNHLQTAIDMVEIGLGWGNFPLSLVKDLIDTGRLIQLNFKNTQNQLPMPVYLVWLKDKVLPKASRELIELIREDWSKK</sequence>
<dbReference type="Pfam" id="PF03466">
    <property type="entry name" value="LysR_substrate"/>
    <property type="match status" value="1"/>
</dbReference>
<evidence type="ECO:0000313" key="6">
    <source>
        <dbReference type="EMBL" id="EET82212.1"/>
    </source>
</evidence>
<dbReference type="PANTHER" id="PTHR30126:SF91">
    <property type="entry name" value="LYSR FAMILY TRANSCRIPTIONAL REGULATOR"/>
    <property type="match status" value="1"/>
</dbReference>
<keyword evidence="2" id="KW-0805">Transcription regulation</keyword>
<evidence type="ECO:0000259" key="5">
    <source>
        <dbReference type="PROSITE" id="PS50931"/>
    </source>
</evidence>
<dbReference type="PROSITE" id="PS50931">
    <property type="entry name" value="HTH_LYSR"/>
    <property type="match status" value="1"/>
</dbReference>
<protein>
    <submittedName>
        <fullName evidence="6">Transcriptional regulator, LysR family</fullName>
    </submittedName>
</protein>
<dbReference type="EMBL" id="ACVR01000046">
    <property type="protein sequence ID" value="EET82212.1"/>
    <property type="molecule type" value="Genomic_DNA"/>
</dbReference>
<feature type="domain" description="HTH lysR-type" evidence="5">
    <location>
        <begin position="1"/>
        <end position="60"/>
    </location>
</feature>
<dbReference type="PANTHER" id="PTHR30126">
    <property type="entry name" value="HTH-TYPE TRANSCRIPTIONAL REGULATOR"/>
    <property type="match status" value="1"/>
</dbReference>
<keyword evidence="3" id="KW-0238">DNA-binding</keyword>
<evidence type="ECO:0000313" key="7">
    <source>
        <dbReference type="Proteomes" id="UP000018419"/>
    </source>
</evidence>
<keyword evidence="7" id="KW-1185">Reference proteome</keyword>
<dbReference type="InterPro" id="IPR000847">
    <property type="entry name" value="LysR_HTH_N"/>
</dbReference>
<dbReference type="Proteomes" id="UP000018419">
    <property type="component" value="Unassembled WGS sequence"/>
</dbReference>
<dbReference type="Gene3D" id="3.40.190.290">
    <property type="match status" value="1"/>
</dbReference>
<name>A0ABM9YMR9_ACIRA</name>
<dbReference type="Pfam" id="PF00126">
    <property type="entry name" value="HTH_1"/>
    <property type="match status" value="1"/>
</dbReference>
<dbReference type="InterPro" id="IPR005119">
    <property type="entry name" value="LysR_subst-bd"/>
</dbReference>
<evidence type="ECO:0000256" key="3">
    <source>
        <dbReference type="ARBA" id="ARBA00023125"/>
    </source>
</evidence>
<dbReference type="CDD" id="cd05466">
    <property type="entry name" value="PBP2_LTTR_substrate"/>
    <property type="match status" value="1"/>
</dbReference>
<gene>
    <name evidence="6" type="ORF">ACIRA0001_2939</name>
</gene>
<dbReference type="SUPFAM" id="SSF53850">
    <property type="entry name" value="Periplasmic binding protein-like II"/>
    <property type="match status" value="1"/>
</dbReference>
<dbReference type="RefSeq" id="WP_005019771.1">
    <property type="nucleotide sequence ID" value="NZ_ACVR01000046.1"/>
</dbReference>
<dbReference type="InterPro" id="IPR036388">
    <property type="entry name" value="WH-like_DNA-bd_sf"/>
</dbReference>
<evidence type="ECO:0000256" key="2">
    <source>
        <dbReference type="ARBA" id="ARBA00023015"/>
    </source>
</evidence>
<evidence type="ECO:0000256" key="4">
    <source>
        <dbReference type="ARBA" id="ARBA00023163"/>
    </source>
</evidence>
<evidence type="ECO:0000256" key="1">
    <source>
        <dbReference type="ARBA" id="ARBA00009437"/>
    </source>
</evidence>
<reference evidence="6 7" key="1">
    <citation type="submission" date="2009-07" db="EMBL/GenBank/DDBJ databases">
        <authorList>
            <person name="Madupu R."/>
            <person name="Durkin A.S."/>
            <person name="Torralba M."/>
            <person name="Methe B."/>
            <person name="Sutton G.G."/>
            <person name="Strausberg R.L."/>
            <person name="Nelson K.E."/>
        </authorList>
    </citation>
    <scope>NUCLEOTIDE SEQUENCE [LARGE SCALE GENOMIC DNA]</scope>
    <source>
        <strain evidence="6 7">SK82</strain>
    </source>
</reference>
<keyword evidence="4" id="KW-0804">Transcription</keyword>
<comment type="similarity">
    <text evidence="1">Belongs to the LysR transcriptional regulatory family.</text>
</comment>
<proteinExistence type="inferred from homology"/>
<dbReference type="InterPro" id="IPR036390">
    <property type="entry name" value="WH_DNA-bd_sf"/>
</dbReference>